<evidence type="ECO:0000259" key="2">
    <source>
        <dbReference type="PROSITE" id="PS50943"/>
    </source>
</evidence>
<dbReference type="Gene3D" id="3.40.50.150">
    <property type="entry name" value="Vaccinia Virus protein VP39"/>
    <property type="match status" value="1"/>
</dbReference>
<dbReference type="GO" id="GO:0003677">
    <property type="term" value="F:DNA binding"/>
    <property type="evidence" value="ECO:0007669"/>
    <property type="project" value="UniProtKB-KW"/>
</dbReference>
<dbReference type="Gene3D" id="1.10.260.40">
    <property type="entry name" value="lambda repressor-like DNA-binding domains"/>
    <property type="match status" value="1"/>
</dbReference>
<accession>K1SYK6</accession>
<comment type="caution">
    <text evidence="3">The sequence shown here is derived from an EMBL/GenBank/DDBJ whole genome shotgun (WGS) entry which is preliminary data.</text>
</comment>
<dbReference type="PROSITE" id="PS50943">
    <property type="entry name" value="HTH_CROC1"/>
    <property type="match status" value="1"/>
</dbReference>
<feature type="domain" description="HTH cro/C1-type" evidence="2">
    <location>
        <begin position="7"/>
        <end position="61"/>
    </location>
</feature>
<dbReference type="Pfam" id="PF03848">
    <property type="entry name" value="TehB"/>
    <property type="match status" value="1"/>
</dbReference>
<sequence>MNIGNVISEKRKALGLTQQALAEKLHVSFQAISKWENGTSCPDIELLPQIAAILKTTIDSLLGYPSQSVTDYDKRYGNEEYYWGLKPNNLCYEIMRIKPPVKPYKVIDIGCGEGKDAVFLARNGYDVTAFDASEQGLSKARELADTYGVKVDFFKADVRDFRLEANYDIIFSSGVFHYIPLELRENVVNNLKAHTTTNGINVVNVFVEKPFIPLPPDTEKRRICCG</sequence>
<dbReference type="CDD" id="cd00093">
    <property type="entry name" value="HTH_XRE"/>
    <property type="match status" value="1"/>
</dbReference>
<protein>
    <submittedName>
        <fullName evidence="3">Protein containing Helix-turn-helix type 3</fullName>
    </submittedName>
</protein>
<dbReference type="PANTHER" id="PTHR46558">
    <property type="entry name" value="TRACRIPTIONAL REGULATORY PROTEIN-RELATED-RELATED"/>
    <property type="match status" value="1"/>
</dbReference>
<dbReference type="SUPFAM" id="SSF47413">
    <property type="entry name" value="lambda repressor-like DNA-binding domains"/>
    <property type="match status" value="1"/>
</dbReference>
<gene>
    <name evidence="3" type="ORF">LEA_16905</name>
</gene>
<proteinExistence type="predicted"/>
<dbReference type="InterPro" id="IPR001387">
    <property type="entry name" value="Cro/C1-type_HTH"/>
</dbReference>
<evidence type="ECO:0000256" key="1">
    <source>
        <dbReference type="ARBA" id="ARBA00023125"/>
    </source>
</evidence>
<dbReference type="InterPro" id="IPR015985">
    <property type="entry name" value="TehB-like_dom"/>
</dbReference>
<name>K1SYK6_9ZZZZ</name>
<reference evidence="3" key="1">
    <citation type="journal article" date="2013" name="Environ. Microbiol.">
        <title>Microbiota from the distal guts of lean and obese adolescents exhibit partial functional redundancy besides clear differences in community structure.</title>
        <authorList>
            <person name="Ferrer M."/>
            <person name="Ruiz A."/>
            <person name="Lanza F."/>
            <person name="Haange S.B."/>
            <person name="Oberbach A."/>
            <person name="Till H."/>
            <person name="Bargiela R."/>
            <person name="Campoy C."/>
            <person name="Segura M.T."/>
            <person name="Richter M."/>
            <person name="von Bergen M."/>
            <person name="Seifert J."/>
            <person name="Suarez A."/>
        </authorList>
    </citation>
    <scope>NUCLEOTIDE SEQUENCE</scope>
</reference>
<dbReference type="InterPro" id="IPR029063">
    <property type="entry name" value="SAM-dependent_MTases_sf"/>
</dbReference>
<dbReference type="AlphaFoldDB" id="K1SYK6"/>
<dbReference type="PANTHER" id="PTHR46558:SF11">
    <property type="entry name" value="HTH-TYPE TRANSCRIPTIONAL REGULATOR XRE"/>
    <property type="match status" value="1"/>
</dbReference>
<evidence type="ECO:0000313" key="3">
    <source>
        <dbReference type="EMBL" id="EKC52406.1"/>
    </source>
</evidence>
<dbReference type="CDD" id="cd02440">
    <property type="entry name" value="AdoMet_MTases"/>
    <property type="match status" value="1"/>
</dbReference>
<dbReference type="Pfam" id="PF01381">
    <property type="entry name" value="HTH_3"/>
    <property type="match status" value="1"/>
</dbReference>
<dbReference type="SUPFAM" id="SSF53335">
    <property type="entry name" value="S-adenosyl-L-methionine-dependent methyltransferases"/>
    <property type="match status" value="1"/>
</dbReference>
<organism evidence="3">
    <name type="scientific">human gut metagenome</name>
    <dbReference type="NCBI Taxonomy" id="408170"/>
    <lineage>
        <taxon>unclassified sequences</taxon>
        <taxon>metagenomes</taxon>
        <taxon>organismal metagenomes</taxon>
    </lineage>
</organism>
<keyword evidence="1" id="KW-0238">DNA-binding</keyword>
<dbReference type="EMBL" id="AJWY01011563">
    <property type="protein sequence ID" value="EKC52406.1"/>
    <property type="molecule type" value="Genomic_DNA"/>
</dbReference>
<dbReference type="SMART" id="SM00530">
    <property type="entry name" value="HTH_XRE"/>
    <property type="match status" value="1"/>
</dbReference>
<dbReference type="InterPro" id="IPR010982">
    <property type="entry name" value="Lambda_DNA-bd_dom_sf"/>
</dbReference>